<dbReference type="AlphaFoldDB" id="A0A835U7M7"/>
<dbReference type="EMBL" id="JADCNL010000080">
    <property type="protein sequence ID" value="KAG0450940.1"/>
    <property type="molecule type" value="Genomic_DNA"/>
</dbReference>
<evidence type="ECO:0000313" key="3">
    <source>
        <dbReference type="Proteomes" id="UP000636800"/>
    </source>
</evidence>
<evidence type="ECO:0000256" key="1">
    <source>
        <dbReference type="SAM" id="MobiDB-lite"/>
    </source>
</evidence>
<dbReference type="OrthoDB" id="551907at2759"/>
<reference evidence="2 3" key="1">
    <citation type="journal article" date="2020" name="Nat. Food">
        <title>A phased Vanilla planifolia genome enables genetic improvement of flavour and production.</title>
        <authorList>
            <person name="Hasing T."/>
            <person name="Tang H."/>
            <person name="Brym M."/>
            <person name="Khazi F."/>
            <person name="Huang T."/>
            <person name="Chambers A.H."/>
        </authorList>
    </citation>
    <scope>NUCLEOTIDE SEQUENCE [LARGE SCALE GENOMIC DNA]</scope>
    <source>
        <tissue evidence="2">Leaf</tissue>
    </source>
</reference>
<evidence type="ECO:0000313" key="2">
    <source>
        <dbReference type="EMBL" id="KAG0450940.1"/>
    </source>
</evidence>
<sequence>MPMAADVTSLVRMMETYKEEADGNRRGLFTRDLLGEGDDDPTRSSKELDLDLQVPSGWERCLDLLVSPSPSSSRFNPSQINPNPNSKMQSERDLHRVDPNPTRRGLQDSISPSLPRGFGASISSSPAEGEAAESTRACARWRR</sequence>
<feature type="compositionally biased region" description="Basic and acidic residues" evidence="1">
    <location>
        <begin position="89"/>
        <end position="98"/>
    </location>
</feature>
<dbReference type="Proteomes" id="UP000636800">
    <property type="component" value="Unassembled WGS sequence"/>
</dbReference>
<feature type="compositionally biased region" description="Polar residues" evidence="1">
    <location>
        <begin position="74"/>
        <end position="88"/>
    </location>
</feature>
<name>A0A835U7M7_VANPL</name>
<keyword evidence="3" id="KW-1185">Reference proteome</keyword>
<accession>A0A835U7M7</accession>
<feature type="compositionally biased region" description="Basic and acidic residues" evidence="1">
    <location>
        <begin position="40"/>
        <end position="49"/>
    </location>
</feature>
<feature type="compositionally biased region" description="Low complexity" evidence="1">
    <location>
        <begin position="120"/>
        <end position="134"/>
    </location>
</feature>
<gene>
    <name evidence="2" type="ORF">HPP92_026634</name>
</gene>
<comment type="caution">
    <text evidence="2">The sequence shown here is derived from an EMBL/GenBank/DDBJ whole genome shotgun (WGS) entry which is preliminary data.</text>
</comment>
<protein>
    <submittedName>
        <fullName evidence="2">Uncharacterized protein</fullName>
    </submittedName>
</protein>
<feature type="region of interest" description="Disordered" evidence="1">
    <location>
        <begin position="68"/>
        <end position="143"/>
    </location>
</feature>
<proteinExistence type="predicted"/>
<feature type="region of interest" description="Disordered" evidence="1">
    <location>
        <begin position="19"/>
        <end position="50"/>
    </location>
</feature>
<organism evidence="2 3">
    <name type="scientific">Vanilla planifolia</name>
    <name type="common">Vanilla</name>
    <dbReference type="NCBI Taxonomy" id="51239"/>
    <lineage>
        <taxon>Eukaryota</taxon>
        <taxon>Viridiplantae</taxon>
        <taxon>Streptophyta</taxon>
        <taxon>Embryophyta</taxon>
        <taxon>Tracheophyta</taxon>
        <taxon>Spermatophyta</taxon>
        <taxon>Magnoliopsida</taxon>
        <taxon>Liliopsida</taxon>
        <taxon>Asparagales</taxon>
        <taxon>Orchidaceae</taxon>
        <taxon>Vanilloideae</taxon>
        <taxon>Vanilleae</taxon>
        <taxon>Vanilla</taxon>
    </lineage>
</organism>